<dbReference type="SUPFAM" id="SSF57783">
    <property type="entry name" value="Zinc beta-ribbon"/>
    <property type="match status" value="1"/>
</dbReference>
<proteinExistence type="predicted"/>
<dbReference type="NCBIfam" id="NF041497">
    <property type="entry name" value="MobV"/>
    <property type="match status" value="1"/>
</dbReference>
<evidence type="ECO:0000313" key="1">
    <source>
        <dbReference type="EMBL" id="PQA89863.1"/>
    </source>
</evidence>
<dbReference type="EMBL" id="MUGO01000035">
    <property type="protein sequence ID" value="PQA89863.1"/>
    <property type="molecule type" value="Genomic_DNA"/>
</dbReference>
<dbReference type="RefSeq" id="WP_076452934.1">
    <property type="nucleotide sequence ID" value="NZ_FTOJ01000024.1"/>
</dbReference>
<name>A0A1N7PL16_9FLAO</name>
<accession>A0A1N7PL16</accession>
<dbReference type="InterPro" id="IPR001668">
    <property type="entry name" value="Mob_Pre"/>
</dbReference>
<dbReference type="OrthoDB" id="8536512at2"/>
<dbReference type="GO" id="GO:0006310">
    <property type="term" value="P:DNA recombination"/>
    <property type="evidence" value="ECO:0007669"/>
    <property type="project" value="InterPro"/>
</dbReference>
<protein>
    <submittedName>
        <fullName evidence="2">Toprim-like</fullName>
    </submittedName>
</protein>
<sequence length="597" mass="68329">MAGQAVLHYQKNGKVSGGSLGPHIDRTEGMEYSYRHADLSKKYDNIFIQVNELCRSPYNDAIAKRIEQGYKHKNKAGELKAIRKDAVHSINVMLSGSSEEMNELAKDKLKLQKWIDKNLEFCIREYGRENITRFAVHLDEKTPHIHCVFVPITPDGRLNAGNWMKTGKQLEEVQTCYAESMKEFGLERGVKSDREHQTTADYRRQQSYKLNDNKEILNDLENLKQTDVFNFKSKKEALLAKIEALILNTDESTKKTIEGLKSQILTLEKALSSTLRTQTNLPKSTFITPEQIDHLCKSVSVKDYFFNLMERGKIDFEKKAAGEFYFKTATQKIAANDKGFYDFKANQGGQIIKAVMQFEGMKWKDALDFLQNFSGTNYEHISKKISEEKGDLEKNKYNLTAILRPNNPKLLDYYFNRGIDVETLKKYTTQLHYQVGNNHYFGISLKNKTNGWDVRSTEGKIKLGASDISEAGNPNSDKIIVFEGLTDMLSFIQKGRDEGLKEEPNRLICLNGAGNAGKFVEHFQDFKGRIILCLDGDTEGNKATAKIQEYFPQAEDWREYYGIFEGRGGAHDFNEVLMKEKGLIQEQNRGQNKGYRM</sequence>
<dbReference type="STRING" id="551459.SAMN05421796_1244"/>
<dbReference type="Proteomes" id="UP000186246">
    <property type="component" value="Unassembled WGS sequence"/>
</dbReference>
<evidence type="ECO:0000313" key="3">
    <source>
        <dbReference type="Proteomes" id="UP000186246"/>
    </source>
</evidence>
<dbReference type="Gene3D" id="3.40.1360.10">
    <property type="match status" value="1"/>
</dbReference>
<dbReference type="AlphaFoldDB" id="A0A1N7PL16"/>
<dbReference type="CDD" id="cd17242">
    <property type="entry name" value="MobM_relaxase"/>
    <property type="match status" value="1"/>
</dbReference>
<dbReference type="Proteomes" id="UP000238314">
    <property type="component" value="Unassembled WGS sequence"/>
</dbReference>
<organism evidence="2 3">
    <name type="scientific">Chryseobacterium piscicola</name>
    <dbReference type="NCBI Taxonomy" id="551459"/>
    <lineage>
        <taxon>Bacteria</taxon>
        <taxon>Pseudomonadati</taxon>
        <taxon>Bacteroidota</taxon>
        <taxon>Flavobacteriia</taxon>
        <taxon>Flavobacteriales</taxon>
        <taxon>Weeksellaceae</taxon>
        <taxon>Chryseobacterium group</taxon>
        <taxon>Chryseobacterium</taxon>
    </lineage>
</organism>
<dbReference type="InterPro" id="IPR034154">
    <property type="entry name" value="TOPRIM_DnaG/twinkle"/>
</dbReference>
<reference evidence="2" key="2">
    <citation type="submission" date="2017-01" db="EMBL/GenBank/DDBJ databases">
        <authorList>
            <person name="Mah S.A."/>
            <person name="Swanson W.J."/>
            <person name="Moy G.W."/>
            <person name="Vacquier V.D."/>
        </authorList>
    </citation>
    <scope>NUCLEOTIDE SEQUENCE [LARGE SCALE GENOMIC DNA]</scope>
    <source>
        <strain evidence="2">DSM 21068</strain>
    </source>
</reference>
<reference evidence="1 4" key="1">
    <citation type="submission" date="2016-11" db="EMBL/GenBank/DDBJ databases">
        <title>Whole genomes of Flavobacteriaceae.</title>
        <authorList>
            <person name="Stine C."/>
            <person name="Li C."/>
            <person name="Tadesse D."/>
        </authorList>
    </citation>
    <scope>NUCLEOTIDE SEQUENCE [LARGE SCALE GENOMIC DNA]</scope>
    <source>
        <strain evidence="1 4">DSM 21068</strain>
    </source>
</reference>
<dbReference type="Gene3D" id="3.30.930.30">
    <property type="match status" value="1"/>
</dbReference>
<dbReference type="Pfam" id="PF13155">
    <property type="entry name" value="Toprim_2"/>
    <property type="match status" value="1"/>
</dbReference>
<dbReference type="GO" id="GO:0003677">
    <property type="term" value="F:DNA binding"/>
    <property type="evidence" value="ECO:0007669"/>
    <property type="project" value="InterPro"/>
</dbReference>
<dbReference type="Pfam" id="PF01076">
    <property type="entry name" value="Mob_Pre"/>
    <property type="match status" value="1"/>
</dbReference>
<gene>
    <name evidence="1" type="ORF">B0A70_15440</name>
    <name evidence="2" type="ORF">SAMN05421796_1244</name>
</gene>
<evidence type="ECO:0000313" key="2">
    <source>
        <dbReference type="EMBL" id="SIT11180.1"/>
    </source>
</evidence>
<reference evidence="3" key="3">
    <citation type="submission" date="2017-01" db="EMBL/GenBank/DDBJ databases">
        <authorList>
            <person name="Varghese N."/>
            <person name="Submissions S."/>
        </authorList>
    </citation>
    <scope>NUCLEOTIDE SEQUENCE [LARGE SCALE GENOMIC DNA]</scope>
    <source>
        <strain evidence="3">DSM 21068</strain>
    </source>
</reference>
<keyword evidence="4" id="KW-1185">Reference proteome</keyword>
<evidence type="ECO:0000313" key="4">
    <source>
        <dbReference type="Proteomes" id="UP000238314"/>
    </source>
</evidence>
<dbReference type="EMBL" id="FTOJ01000024">
    <property type="protein sequence ID" value="SIT11180.1"/>
    <property type="molecule type" value="Genomic_DNA"/>
</dbReference>
<dbReference type="CDD" id="cd01029">
    <property type="entry name" value="TOPRIM_primases"/>
    <property type="match status" value="1"/>
</dbReference>
<dbReference type="SUPFAM" id="SSF56731">
    <property type="entry name" value="DNA primase core"/>
    <property type="match status" value="1"/>
</dbReference>